<dbReference type="Gene3D" id="3.20.20.60">
    <property type="entry name" value="Phosphoenolpyruvate-binding domains"/>
    <property type="match status" value="1"/>
</dbReference>
<dbReference type="InterPro" id="IPR000121">
    <property type="entry name" value="PEP_util_C"/>
</dbReference>
<dbReference type="InterPro" id="IPR023151">
    <property type="entry name" value="PEP_util_CS"/>
</dbReference>
<organism evidence="15 16">
    <name type="scientific">Dehalobacterium formicoaceticum</name>
    <dbReference type="NCBI Taxonomy" id="51515"/>
    <lineage>
        <taxon>Bacteria</taxon>
        <taxon>Bacillati</taxon>
        <taxon>Bacillota</taxon>
        <taxon>Clostridia</taxon>
        <taxon>Eubacteriales</taxon>
        <taxon>Peptococcaceae</taxon>
        <taxon>Dehalobacterium</taxon>
    </lineage>
</organism>
<accession>A0ABT1XZK8</accession>
<keyword evidence="10" id="KW-0460">Magnesium</keyword>
<feature type="domain" description="PEP-utilising enzyme C-terminal" evidence="14">
    <location>
        <begin position="521"/>
        <end position="878"/>
    </location>
</feature>
<dbReference type="SUPFAM" id="SSF52009">
    <property type="entry name" value="Phosphohistidine domain"/>
    <property type="match status" value="1"/>
</dbReference>
<evidence type="ECO:0000256" key="1">
    <source>
        <dbReference type="ARBA" id="ARBA00001946"/>
    </source>
</evidence>
<dbReference type="GO" id="GO:0050242">
    <property type="term" value="F:pyruvate, phosphate dikinase activity"/>
    <property type="evidence" value="ECO:0007669"/>
    <property type="project" value="UniProtKB-EC"/>
</dbReference>
<evidence type="ECO:0000256" key="6">
    <source>
        <dbReference type="ARBA" id="ARBA00022723"/>
    </source>
</evidence>
<dbReference type="NCBIfam" id="NF004531">
    <property type="entry name" value="PRK05878.1"/>
    <property type="match status" value="1"/>
</dbReference>
<proteinExistence type="inferred from homology"/>
<keyword evidence="8" id="KW-0418">Kinase</keyword>
<dbReference type="InterPro" id="IPR010121">
    <property type="entry name" value="Pyruvate_phosphate_dikinase"/>
</dbReference>
<comment type="catalytic activity">
    <reaction evidence="11">
        <text>pyruvate + phosphate + ATP = phosphoenolpyruvate + AMP + diphosphate + H(+)</text>
        <dbReference type="Rhea" id="RHEA:10756"/>
        <dbReference type="ChEBI" id="CHEBI:15361"/>
        <dbReference type="ChEBI" id="CHEBI:15378"/>
        <dbReference type="ChEBI" id="CHEBI:30616"/>
        <dbReference type="ChEBI" id="CHEBI:33019"/>
        <dbReference type="ChEBI" id="CHEBI:43474"/>
        <dbReference type="ChEBI" id="CHEBI:58702"/>
        <dbReference type="ChEBI" id="CHEBI:456215"/>
        <dbReference type="EC" id="2.7.9.1"/>
    </reaction>
</comment>
<dbReference type="Gene3D" id="3.30.470.20">
    <property type="entry name" value="ATP-grasp fold, B domain"/>
    <property type="match status" value="1"/>
</dbReference>
<dbReference type="Pfam" id="PF00391">
    <property type="entry name" value="PEP-utilizers"/>
    <property type="match status" value="1"/>
</dbReference>
<reference evidence="15 16" key="1">
    <citation type="submission" date="2022-08" db="EMBL/GenBank/DDBJ databases">
        <title>Proteogenomics of the novel Dehalobacterium formicoaceticum strain EZ94 highlights a key role of methyltransferases during anaerobic dichloromethane degradation.</title>
        <authorList>
            <person name="Wasmund K."/>
        </authorList>
    </citation>
    <scope>NUCLEOTIDE SEQUENCE [LARGE SCALE GENOMIC DNA]</scope>
    <source>
        <strain evidence="15 16">EZ94</strain>
    </source>
</reference>
<dbReference type="NCBIfam" id="TIGR01828">
    <property type="entry name" value="pyru_phos_dikin"/>
    <property type="match status" value="1"/>
</dbReference>
<dbReference type="Gene3D" id="3.30.1490.20">
    <property type="entry name" value="ATP-grasp fold, A domain"/>
    <property type="match status" value="1"/>
</dbReference>
<evidence type="ECO:0000256" key="11">
    <source>
        <dbReference type="PIRNR" id="PIRNR000853"/>
    </source>
</evidence>
<evidence type="ECO:0000256" key="9">
    <source>
        <dbReference type="ARBA" id="ARBA00022840"/>
    </source>
</evidence>
<feature type="domain" description="Pyruvate phosphate dikinase AMP/ATP-binding" evidence="13">
    <location>
        <begin position="20"/>
        <end position="54"/>
    </location>
</feature>
<keyword evidence="15" id="KW-0670">Pyruvate</keyword>
<keyword evidence="7" id="KW-0547">Nucleotide-binding</keyword>
<dbReference type="PIRSF" id="PIRSF000853">
    <property type="entry name" value="PPDK"/>
    <property type="match status" value="1"/>
</dbReference>
<dbReference type="Gene3D" id="3.50.30.10">
    <property type="entry name" value="Phosphohistidine domain"/>
    <property type="match status" value="1"/>
</dbReference>
<evidence type="ECO:0000256" key="10">
    <source>
        <dbReference type="ARBA" id="ARBA00022842"/>
    </source>
</evidence>
<feature type="domain" description="Pyruvate phosphate dikinase AMP/ATP-binding" evidence="13">
    <location>
        <begin position="64"/>
        <end position="293"/>
    </location>
</feature>
<keyword evidence="6" id="KW-0479">Metal-binding</keyword>
<keyword evidence="9" id="KW-0067">ATP-binding</keyword>
<dbReference type="Gene3D" id="1.20.80.30">
    <property type="match status" value="1"/>
</dbReference>
<keyword evidence="16" id="KW-1185">Reference proteome</keyword>
<evidence type="ECO:0000259" key="14">
    <source>
        <dbReference type="Pfam" id="PF02896"/>
    </source>
</evidence>
<dbReference type="EC" id="2.7.9.1" evidence="3 11"/>
<dbReference type="PANTHER" id="PTHR22931:SF9">
    <property type="entry name" value="PYRUVATE, PHOSPHATE DIKINASE 1, CHLOROPLASTIC"/>
    <property type="match status" value="1"/>
</dbReference>
<dbReference type="InterPro" id="IPR008279">
    <property type="entry name" value="PEP-util_enz_mobile_dom"/>
</dbReference>
<evidence type="ECO:0000256" key="7">
    <source>
        <dbReference type="ARBA" id="ARBA00022741"/>
    </source>
</evidence>
<dbReference type="RefSeq" id="WP_257911557.1">
    <property type="nucleotide sequence ID" value="NZ_JANPWE010000001.1"/>
</dbReference>
<feature type="domain" description="PEP-utilising enzyme mobile" evidence="12">
    <location>
        <begin position="422"/>
        <end position="503"/>
    </location>
</feature>
<comment type="cofactor">
    <cofactor evidence="1 11">
        <name>Mg(2+)</name>
        <dbReference type="ChEBI" id="CHEBI:18420"/>
    </cofactor>
</comment>
<evidence type="ECO:0000259" key="12">
    <source>
        <dbReference type="Pfam" id="PF00391"/>
    </source>
</evidence>
<dbReference type="SUPFAM" id="SSF56059">
    <property type="entry name" value="Glutathione synthetase ATP-binding domain-like"/>
    <property type="match status" value="1"/>
</dbReference>
<dbReference type="Gene3D" id="1.10.189.10">
    <property type="entry name" value="Pyruvate Phosphate Dikinase, domain 2"/>
    <property type="match status" value="1"/>
</dbReference>
<dbReference type="PROSITE" id="PS00370">
    <property type="entry name" value="PEP_ENZYMES_PHOS_SITE"/>
    <property type="match status" value="1"/>
</dbReference>
<evidence type="ECO:0000256" key="5">
    <source>
        <dbReference type="ARBA" id="ARBA00022679"/>
    </source>
</evidence>
<evidence type="ECO:0000256" key="4">
    <source>
        <dbReference type="ARBA" id="ARBA00020138"/>
    </source>
</evidence>
<feature type="domain" description="Pyruvate phosphate dikinase AMP/ATP-binding" evidence="13">
    <location>
        <begin position="305"/>
        <end position="356"/>
    </location>
</feature>
<dbReference type="EMBL" id="JANPWE010000001">
    <property type="protein sequence ID" value="MCR6544047.1"/>
    <property type="molecule type" value="Genomic_DNA"/>
</dbReference>
<dbReference type="PANTHER" id="PTHR22931">
    <property type="entry name" value="PHOSPHOENOLPYRUVATE DIKINASE-RELATED"/>
    <property type="match status" value="1"/>
</dbReference>
<evidence type="ECO:0000259" key="13">
    <source>
        <dbReference type="Pfam" id="PF01326"/>
    </source>
</evidence>
<dbReference type="InterPro" id="IPR013815">
    <property type="entry name" value="ATP_grasp_subdomain_1"/>
</dbReference>
<name>A0ABT1XZK8_9FIRM</name>
<sequence length="886" mass="97971">MSNNKKYVYLFNEGKADMKDLLGGKGANLAEMTNIGLPVPPGLTITTEACNEYYVFGEKFPPGMEAELEQGLKILEGKIGKKFGDNENPLLVSVRSGAKFSMPGMMDTILNLGLTDTSVQGLIKSTNNERFALDCYRRFIHMFGDVAMGVPHHEYEEILAEEKEKEDVQFDNQLTVKALHTLLDRYKALYRKHTGEDFPQNPYQQLLLAIKAVFGSWNSDRAIVYRKHNRIPDDLGTAVNVQAMVFGNMGDDCGTGVAFTRNPATGERKLYGEYLINAQGEDVVAGIRTPLPISLLEQDMPDIFQQFESISQLLEKHYRDMQDIEFTVERGKLFMLQTRNGKRTAAAAMRVAVDMVHEGLITKEEAMLRVDPLQINQLLHPQIDVNAEFQVIATGLPASPGAAYGSVVFDANDAEAQGKAGKKVILVRTETTPDDIHGLVMAQGVLTSRGGMTSHAAVVARGMGKPAVCGCEAIKIDYTQKLFTVGDLTVKEGDFISIDGATGKVILGEVPTIAPELGGDFAEYLGWADEIRTLGVRANADNPKDAQKARDFGAAGIGLTRTEHMFMEQERLPFVQKMIMADTIEEREEALSHLLPFQQEDFYGILKAMEGYPVCIRLLDPPLHEFLPNREELLVEITKLKCTGGDSDLIKKKEKLMKKVDELHEFNPMLGHRGCRLGITYPEIYAMQARAIFQAVAQLTKEGIKAIPEVEIPLVIHVNELAFLRKQTVEIAEQVMEETGVKFEYTVGTMIEVPRAALTADEIATEADFFSFGTNDLTQTTFGFSRDDAEGKFLQHYLDYKILKENPFVTIDPKGVGQLMEIAVKGGRSSKPDLLIGICGEHGGDPESIQTCHQLGLNFVSCSPFRVPIARLAAAQAAVIEKNQSK</sequence>
<dbReference type="Proteomes" id="UP001524944">
    <property type="component" value="Unassembled WGS sequence"/>
</dbReference>
<evidence type="ECO:0000256" key="8">
    <source>
        <dbReference type="ARBA" id="ARBA00022777"/>
    </source>
</evidence>
<dbReference type="PROSITE" id="PS00742">
    <property type="entry name" value="PEP_ENZYMES_2"/>
    <property type="match status" value="1"/>
</dbReference>
<dbReference type="Pfam" id="PF02896">
    <property type="entry name" value="PEP-utilizers_C"/>
    <property type="match status" value="1"/>
</dbReference>
<protein>
    <recommendedName>
        <fullName evidence="4 11">Pyruvate, phosphate dikinase</fullName>
        <ecNumber evidence="3 11">2.7.9.1</ecNumber>
    </recommendedName>
</protein>
<dbReference type="Pfam" id="PF01326">
    <property type="entry name" value="PPDK_N"/>
    <property type="match status" value="3"/>
</dbReference>
<dbReference type="InterPro" id="IPR018274">
    <property type="entry name" value="PEP_util_AS"/>
</dbReference>
<dbReference type="InterPro" id="IPR040442">
    <property type="entry name" value="Pyrv_kinase-like_dom_sf"/>
</dbReference>
<dbReference type="InterPro" id="IPR015813">
    <property type="entry name" value="Pyrv/PenolPyrv_kinase-like_dom"/>
</dbReference>
<evidence type="ECO:0000256" key="2">
    <source>
        <dbReference type="ARBA" id="ARBA00007837"/>
    </source>
</evidence>
<dbReference type="InterPro" id="IPR002192">
    <property type="entry name" value="PPDK_AMP/ATP-bd"/>
</dbReference>
<dbReference type="SUPFAM" id="SSF51621">
    <property type="entry name" value="Phosphoenolpyruvate/pyruvate domain"/>
    <property type="match status" value="1"/>
</dbReference>
<evidence type="ECO:0000313" key="16">
    <source>
        <dbReference type="Proteomes" id="UP001524944"/>
    </source>
</evidence>
<comment type="caution">
    <text evidence="15">The sequence shown here is derived from an EMBL/GenBank/DDBJ whole genome shotgun (WGS) entry which is preliminary data.</text>
</comment>
<gene>
    <name evidence="15" type="primary">ppdK</name>
    <name evidence="15" type="ORF">NVS47_00680</name>
</gene>
<comment type="similarity">
    <text evidence="2 11">Belongs to the PEP-utilizing enzyme family.</text>
</comment>
<dbReference type="InterPro" id="IPR036637">
    <property type="entry name" value="Phosphohistidine_dom_sf"/>
</dbReference>
<evidence type="ECO:0000313" key="15">
    <source>
        <dbReference type="EMBL" id="MCR6544047.1"/>
    </source>
</evidence>
<keyword evidence="5 15" id="KW-0808">Transferase</keyword>
<evidence type="ECO:0000256" key="3">
    <source>
        <dbReference type="ARBA" id="ARBA00011994"/>
    </source>
</evidence>